<evidence type="ECO:0000313" key="2">
    <source>
        <dbReference type="EMBL" id="MRT01133.1"/>
    </source>
</evidence>
<organism evidence="2 3">
    <name type="scientific">Ralstonia pickettii</name>
    <name type="common">Burkholderia pickettii</name>
    <dbReference type="NCBI Taxonomy" id="329"/>
    <lineage>
        <taxon>Bacteria</taxon>
        <taxon>Pseudomonadati</taxon>
        <taxon>Pseudomonadota</taxon>
        <taxon>Betaproteobacteria</taxon>
        <taxon>Burkholderiales</taxon>
        <taxon>Burkholderiaceae</taxon>
        <taxon>Ralstonia</taxon>
    </lineage>
</organism>
<dbReference type="Proteomes" id="UP000441032">
    <property type="component" value="Unassembled WGS sequence"/>
</dbReference>
<name>A0A7X2LDB2_RALPI</name>
<evidence type="ECO:0000256" key="1">
    <source>
        <dbReference type="SAM" id="MobiDB-lite"/>
    </source>
</evidence>
<feature type="region of interest" description="Disordered" evidence="1">
    <location>
        <begin position="56"/>
        <end position="98"/>
    </location>
</feature>
<dbReference type="AlphaFoldDB" id="A0A7X2LDB2"/>
<evidence type="ECO:0000313" key="3">
    <source>
        <dbReference type="Proteomes" id="UP000441032"/>
    </source>
</evidence>
<accession>A0A7X2LDB2</accession>
<proteinExistence type="predicted"/>
<dbReference type="EMBL" id="WJYN01000010">
    <property type="protein sequence ID" value="MRT01133.1"/>
    <property type="molecule type" value="Genomic_DNA"/>
</dbReference>
<comment type="caution">
    <text evidence="2">The sequence shown here is derived from an EMBL/GenBank/DDBJ whole genome shotgun (WGS) entry which is preliminary data.</text>
</comment>
<reference evidence="2 3" key="1">
    <citation type="submission" date="2019-11" db="EMBL/GenBank/DDBJ databases">
        <title>Phenotypic characterization of an OXA-22 and OXA-60 co-producing Ralstonia pickettii clinical strain.</title>
        <authorList>
            <person name="He F."/>
        </authorList>
    </citation>
    <scope>NUCLEOTIDE SEQUENCE [LARGE SCALE GENOMIC DNA]</scope>
    <source>
        <strain evidence="2 3">PSLESD1</strain>
    </source>
</reference>
<protein>
    <submittedName>
        <fullName evidence="2">Uncharacterized protein</fullName>
    </submittedName>
</protein>
<gene>
    <name evidence="2" type="ORF">GJQ57_21020</name>
</gene>
<dbReference type="RefSeq" id="WP_154208477.1">
    <property type="nucleotide sequence ID" value="NZ_WJYN01000010.1"/>
</dbReference>
<sequence length="98" mass="10723">MATYVGQCACQQCGDPVQVYTDRAGMAYYRCGPCGAHVRQTKPTKNRRFLESIERHVDEDDAAANPGKTPESAAPPAPAVTPEKPRETPKKRSIFMGL</sequence>